<reference evidence="4 5" key="1">
    <citation type="journal article" date="2018" name="Int. J. Syst. Evol. Microbiol.">
        <title>Epidermidibacterium keratini gen. nov., sp. nov., a member of the family Sporichthyaceae, isolated from keratin epidermis.</title>
        <authorList>
            <person name="Lee D.G."/>
            <person name="Trujillo M.E."/>
            <person name="Kang S."/>
            <person name="Nam J.J."/>
            <person name="Kim Y.J."/>
        </authorList>
    </citation>
    <scope>NUCLEOTIDE SEQUENCE [LARGE SCALE GENOMIC DNA]</scope>
    <source>
        <strain evidence="4 5">EPI-7</strain>
    </source>
</reference>
<dbReference type="Proteomes" id="UP000463857">
    <property type="component" value="Chromosome"/>
</dbReference>
<dbReference type="OrthoDB" id="7888869at2"/>
<evidence type="ECO:0000256" key="2">
    <source>
        <dbReference type="SAM" id="SignalP"/>
    </source>
</evidence>
<dbReference type="InterPro" id="IPR000914">
    <property type="entry name" value="SBP_5_dom"/>
</dbReference>
<evidence type="ECO:0000313" key="5">
    <source>
        <dbReference type="Proteomes" id="UP000463857"/>
    </source>
</evidence>
<dbReference type="SUPFAM" id="SSF53850">
    <property type="entry name" value="Periplasmic binding protein-like II"/>
    <property type="match status" value="1"/>
</dbReference>
<dbReference type="EMBL" id="CP047156">
    <property type="protein sequence ID" value="QHC02035.1"/>
    <property type="molecule type" value="Genomic_DNA"/>
</dbReference>
<sequence>MKLVRIGSAAAAVAFSAAMLAGCSTASTSDGSSEGGGGGETGQMCPEGDNSAFERPTDVKPTDEIVVAVEEIPNAYNNDTGQSNSFANSGVTTLVQPSAFLVDGDENVCMDGDLMESVEMTSEDPQVVEYKIKEEATWSDGEPVSCKDFYLDWLKSASASTSPGETGEAVPAFDPAGTSGYEQMQAPECTDGPDGKTIKTTYDTPYPDYKSLFAFLEPAHIVEQAAGGVDVTSFNKDDSSPELLAFAEQYRTLFEGYNLDAALSAGPYKIESASPEQVVLAANEDYWGGKAGPQKLVLKALFGAQTQIQALQNQEVQVIQPQPDGAAAQQLRGLEGVTFNAYAGLTYEHIDFNMALPIFQGEAGKALRKATFQCVDRQEIVDKLVADVNPDTVPLGSFMFMPDEDGYEDLYADYKTKDIDAAKKTLEDAGWTMGADGVYELNGQKATFRLGHKIVDNRANISQLVAASCAEAGIQITDDVAENFNSDRLPASDFDTALFAWVGNPFKTSSVANYTTGGGSNYNNYSSEKFDEAGKKALTELDPGKLDEYLKTMDEAMAEDLHSIPLYQFSDMVAQVDTLTPVLTYAGVSGGVLWNAYLWEME</sequence>
<proteinExistence type="predicted"/>
<dbReference type="CDD" id="cd08501">
    <property type="entry name" value="PBP2_Lpqw"/>
    <property type="match status" value="1"/>
</dbReference>
<feature type="region of interest" description="Disordered" evidence="1">
    <location>
        <begin position="26"/>
        <end position="58"/>
    </location>
</feature>
<dbReference type="InterPro" id="IPR039424">
    <property type="entry name" value="SBP_5"/>
</dbReference>
<accession>A0A7L4YS39</accession>
<keyword evidence="5" id="KW-1185">Reference proteome</keyword>
<feature type="domain" description="Solute-binding protein family 5" evidence="3">
    <location>
        <begin position="113"/>
        <end position="521"/>
    </location>
</feature>
<dbReference type="GO" id="GO:1904680">
    <property type="term" value="F:peptide transmembrane transporter activity"/>
    <property type="evidence" value="ECO:0007669"/>
    <property type="project" value="TreeGrafter"/>
</dbReference>
<evidence type="ECO:0000256" key="1">
    <source>
        <dbReference type="SAM" id="MobiDB-lite"/>
    </source>
</evidence>
<dbReference type="RefSeq" id="WP_159547159.1">
    <property type="nucleotide sequence ID" value="NZ_CP047156.1"/>
</dbReference>
<evidence type="ECO:0000259" key="3">
    <source>
        <dbReference type="Pfam" id="PF00496"/>
    </source>
</evidence>
<feature type="signal peptide" evidence="2">
    <location>
        <begin position="1"/>
        <end position="26"/>
    </location>
</feature>
<organism evidence="4 5">
    <name type="scientific">Epidermidibacterium keratini</name>
    <dbReference type="NCBI Taxonomy" id="1891644"/>
    <lineage>
        <taxon>Bacteria</taxon>
        <taxon>Bacillati</taxon>
        <taxon>Actinomycetota</taxon>
        <taxon>Actinomycetes</taxon>
        <taxon>Sporichthyales</taxon>
        <taxon>Sporichthyaceae</taxon>
        <taxon>Epidermidibacterium</taxon>
    </lineage>
</organism>
<dbReference type="FunCoup" id="A0A7L4YS39">
    <property type="interactions" value="38"/>
</dbReference>
<dbReference type="PANTHER" id="PTHR30290:SF65">
    <property type="entry name" value="MONOACYL PHOSPHATIDYLINOSITOL TETRAMANNOSIDE-BINDING PROTEIN LPQW-RELATED"/>
    <property type="match status" value="1"/>
</dbReference>
<dbReference type="Gene3D" id="3.90.76.10">
    <property type="entry name" value="Dipeptide-binding Protein, Domain 1"/>
    <property type="match status" value="1"/>
</dbReference>
<keyword evidence="2" id="KW-0732">Signal</keyword>
<dbReference type="KEGG" id="eke:EK0264_18305"/>
<dbReference type="Gene3D" id="3.40.190.10">
    <property type="entry name" value="Periplasmic binding protein-like II"/>
    <property type="match status" value="1"/>
</dbReference>
<protein>
    <submittedName>
        <fullName evidence="4">ABC transporter family substrate-binding protein</fullName>
    </submittedName>
</protein>
<dbReference type="Pfam" id="PF00496">
    <property type="entry name" value="SBP_bac_5"/>
    <property type="match status" value="1"/>
</dbReference>
<dbReference type="PROSITE" id="PS51257">
    <property type="entry name" value="PROKAR_LIPOPROTEIN"/>
    <property type="match status" value="1"/>
</dbReference>
<feature type="chain" id="PRO_5029482730" evidence="2">
    <location>
        <begin position="27"/>
        <end position="602"/>
    </location>
</feature>
<dbReference type="GO" id="GO:0015833">
    <property type="term" value="P:peptide transport"/>
    <property type="evidence" value="ECO:0007669"/>
    <property type="project" value="TreeGrafter"/>
</dbReference>
<dbReference type="PANTHER" id="PTHR30290">
    <property type="entry name" value="PERIPLASMIC BINDING COMPONENT OF ABC TRANSPORTER"/>
    <property type="match status" value="1"/>
</dbReference>
<dbReference type="InParanoid" id="A0A7L4YS39"/>
<dbReference type="Gene3D" id="3.10.105.10">
    <property type="entry name" value="Dipeptide-binding Protein, Domain 3"/>
    <property type="match status" value="1"/>
</dbReference>
<dbReference type="AlphaFoldDB" id="A0A7L4YS39"/>
<name>A0A7L4YS39_9ACTN</name>
<gene>
    <name evidence="4" type="ORF">EK0264_18305</name>
</gene>
<evidence type="ECO:0000313" key="4">
    <source>
        <dbReference type="EMBL" id="QHC02035.1"/>
    </source>
</evidence>